<feature type="compositionally biased region" description="Basic and acidic residues" evidence="1">
    <location>
        <begin position="26"/>
        <end position="46"/>
    </location>
</feature>
<dbReference type="AlphaFoldDB" id="A0A1V1PC43"/>
<evidence type="ECO:0000313" key="2">
    <source>
        <dbReference type="EMBL" id="ETR72447.1"/>
    </source>
</evidence>
<sequence length="175" mass="19591">MLTVVNKALRFTPPDSQLSQLTTARSSDRPGQHGDISDLKGSGRRDPIARMNKYTKQLNLSESQQEALKNVFQEMSQKMRTSRNTALPRGGMRAVREKRRKASQVAIMQILNPEQRDLFDEMIEQGQPKRGTLWQLDDTGQLKPIHVILGLSDSAHTEISGRGIVAGMQVIKGIE</sequence>
<feature type="compositionally biased region" description="Polar residues" evidence="1">
    <location>
        <begin position="15"/>
        <end position="25"/>
    </location>
</feature>
<dbReference type="EMBL" id="ATBP01000146">
    <property type="protein sequence ID" value="ETR72447.1"/>
    <property type="molecule type" value="Genomic_DNA"/>
</dbReference>
<feature type="region of interest" description="Disordered" evidence="1">
    <location>
        <begin position="15"/>
        <end position="46"/>
    </location>
</feature>
<protein>
    <submittedName>
        <fullName evidence="2">Uncharacterized protein</fullName>
    </submittedName>
</protein>
<evidence type="ECO:0000256" key="1">
    <source>
        <dbReference type="SAM" id="MobiDB-lite"/>
    </source>
</evidence>
<gene>
    <name evidence="2" type="ORF">OMM_07502</name>
</gene>
<evidence type="ECO:0000313" key="3">
    <source>
        <dbReference type="Proteomes" id="UP000189670"/>
    </source>
</evidence>
<reference evidence="3" key="1">
    <citation type="submission" date="2012-11" db="EMBL/GenBank/DDBJ databases">
        <authorList>
            <person name="Lucero-Rivera Y.E."/>
            <person name="Tovar-Ramirez D."/>
        </authorList>
    </citation>
    <scope>NUCLEOTIDE SEQUENCE [LARGE SCALE GENOMIC DNA]</scope>
    <source>
        <strain evidence="3">Araruama</strain>
    </source>
</reference>
<accession>A0A1V1PC43</accession>
<comment type="caution">
    <text evidence="2">The sequence shown here is derived from an EMBL/GenBank/DDBJ whole genome shotgun (WGS) entry which is preliminary data.</text>
</comment>
<proteinExistence type="predicted"/>
<dbReference type="Proteomes" id="UP000189670">
    <property type="component" value="Unassembled WGS sequence"/>
</dbReference>
<name>A0A1V1PC43_9BACT</name>
<organism evidence="2 3">
    <name type="scientific">Candidatus Magnetoglobus multicellularis str. Araruama</name>
    <dbReference type="NCBI Taxonomy" id="890399"/>
    <lineage>
        <taxon>Bacteria</taxon>
        <taxon>Pseudomonadati</taxon>
        <taxon>Thermodesulfobacteriota</taxon>
        <taxon>Desulfobacteria</taxon>
        <taxon>Desulfobacterales</taxon>
        <taxon>Desulfobacteraceae</taxon>
        <taxon>Candidatus Magnetoglobus</taxon>
    </lineage>
</organism>